<feature type="transmembrane region" description="Helical" evidence="6">
    <location>
        <begin position="21"/>
        <end position="42"/>
    </location>
</feature>
<feature type="domain" description="MacB-like periplasmic core" evidence="8">
    <location>
        <begin position="437"/>
        <end position="642"/>
    </location>
</feature>
<dbReference type="RefSeq" id="WP_082213567.1">
    <property type="nucleotide sequence ID" value="NZ_FUZA01000001.1"/>
</dbReference>
<keyword evidence="10" id="KW-1185">Reference proteome</keyword>
<dbReference type="Pfam" id="PF02687">
    <property type="entry name" value="FtsX"/>
    <property type="match status" value="2"/>
</dbReference>
<evidence type="ECO:0000256" key="3">
    <source>
        <dbReference type="ARBA" id="ARBA00022692"/>
    </source>
</evidence>
<evidence type="ECO:0000256" key="6">
    <source>
        <dbReference type="SAM" id="Phobius"/>
    </source>
</evidence>
<feature type="transmembrane region" description="Helical" evidence="6">
    <location>
        <begin position="335"/>
        <end position="361"/>
    </location>
</feature>
<feature type="domain" description="MacB-like periplasmic core" evidence="8">
    <location>
        <begin position="20"/>
        <end position="240"/>
    </location>
</feature>
<name>A0A1T5CBE8_9BACT</name>
<evidence type="ECO:0000259" key="8">
    <source>
        <dbReference type="Pfam" id="PF12704"/>
    </source>
</evidence>
<sequence length="803" mass="88212">MLKNYFKIALRNLWKYKTNSFVSIIGLSLGIGCFLLLTTYVLHEVRYDRFQLNGEHIVRVNFLYQSGESEPVHVAVTPTGVAPAFAREFGEIKEAVRIYPYSGGGAVAVKYNDALFNEKKVLFADAAFFKIFPTEFIEGDPATALAQPNSVVIDETTARKYFGTESAIGKSVTMNENLPMQVTGVIADIPSYSHIKFNWLGSYNTLPRSKTEAFDSASDYTYLLLQPQAKVETLQTKVDQFAAKNLNNPQYPSTKIKLGLEAFNRIHLYSNVSAGLEASGNYKYIYILSGVALLILIIACINFVNLVTARSAVRAREVGVRKVMGAGRTQVFRQYLFECGLITVTATIVGLLISFLGFPIISSITESSLGLRIWPAYSVILLLIALAISVTLLSGIYPAAVLSRFEPIKVLKGKVLAANGGSGLRSTLVVFQFTVSILFIIGTIIANQQLHFIQNKNLGINPSQIIVMDVGSGISTGKLAAIKNELLNNPIVKSVTASYDSPVNVQGGYTISASDKPQDFQMNITAIPVEKDFVPTLGVELIAGQNFNDTDILQATADSAALRKYAFILNESAVKALGWTAETAIGKQVNMNGREGQVKAVAKDFHFRSLHEKIGPIAIIPEYNYFGKVMVKVAGNETTQAVDLLRKRWKENFPMRPFEYHFLDEEFDKMYKAETRISSILALFSGISIFISCLGLFALIAFISEQRTKEIGIRKVLGASVAGIVLLLSKDFVKLMLIAIAIATPAAWFALNKWLSDFAYQIKMSPWTFISVGVAAIAIALMTISFQSIKAALMNPVKSLKSE</sequence>
<dbReference type="InterPro" id="IPR025857">
    <property type="entry name" value="MacB_PCD"/>
</dbReference>
<evidence type="ECO:0000256" key="4">
    <source>
        <dbReference type="ARBA" id="ARBA00022989"/>
    </source>
</evidence>
<feature type="domain" description="ABC3 transporter permease C-terminal" evidence="7">
    <location>
        <begin position="291"/>
        <end position="407"/>
    </location>
</feature>
<dbReference type="GO" id="GO:0005886">
    <property type="term" value="C:plasma membrane"/>
    <property type="evidence" value="ECO:0007669"/>
    <property type="project" value="UniProtKB-SubCell"/>
</dbReference>
<keyword evidence="2" id="KW-1003">Cell membrane</keyword>
<feature type="transmembrane region" description="Helical" evidence="6">
    <location>
        <begin position="735"/>
        <end position="755"/>
    </location>
</feature>
<dbReference type="GO" id="GO:0022857">
    <property type="term" value="F:transmembrane transporter activity"/>
    <property type="evidence" value="ECO:0007669"/>
    <property type="project" value="TreeGrafter"/>
</dbReference>
<reference evidence="10" key="1">
    <citation type="submission" date="2017-02" db="EMBL/GenBank/DDBJ databases">
        <authorList>
            <person name="Varghese N."/>
            <person name="Submissions S."/>
        </authorList>
    </citation>
    <scope>NUCLEOTIDE SEQUENCE [LARGE SCALE GENOMIC DNA]</scope>
    <source>
        <strain evidence="10">DSM 22270</strain>
    </source>
</reference>
<accession>A0A1T5CBE8</accession>
<dbReference type="PANTHER" id="PTHR30572:SF18">
    <property type="entry name" value="ABC-TYPE MACROLIDE FAMILY EXPORT SYSTEM PERMEASE COMPONENT 2"/>
    <property type="match status" value="1"/>
</dbReference>
<feature type="transmembrane region" description="Helical" evidence="6">
    <location>
        <begin position="373"/>
        <end position="402"/>
    </location>
</feature>
<dbReference type="InterPro" id="IPR003838">
    <property type="entry name" value="ABC3_permease_C"/>
</dbReference>
<feature type="transmembrane region" description="Helical" evidence="6">
    <location>
        <begin position="711"/>
        <end position="729"/>
    </location>
</feature>
<gene>
    <name evidence="9" type="ORF">SAMN05660293_01063</name>
</gene>
<evidence type="ECO:0000313" key="9">
    <source>
        <dbReference type="EMBL" id="SKB56683.1"/>
    </source>
</evidence>
<evidence type="ECO:0000256" key="5">
    <source>
        <dbReference type="ARBA" id="ARBA00023136"/>
    </source>
</evidence>
<organism evidence="9 10">
    <name type="scientific">Dyadobacter psychrophilus</name>
    <dbReference type="NCBI Taxonomy" id="651661"/>
    <lineage>
        <taxon>Bacteria</taxon>
        <taxon>Pseudomonadati</taxon>
        <taxon>Bacteroidota</taxon>
        <taxon>Cytophagia</taxon>
        <taxon>Cytophagales</taxon>
        <taxon>Spirosomataceae</taxon>
        <taxon>Dyadobacter</taxon>
    </lineage>
</organism>
<dbReference type="EMBL" id="FUZA01000001">
    <property type="protein sequence ID" value="SKB56683.1"/>
    <property type="molecule type" value="Genomic_DNA"/>
</dbReference>
<dbReference type="OrthoDB" id="5933722at2"/>
<feature type="domain" description="ABC3 transporter permease C-terminal" evidence="7">
    <location>
        <begin position="683"/>
        <end position="796"/>
    </location>
</feature>
<evidence type="ECO:0000256" key="2">
    <source>
        <dbReference type="ARBA" id="ARBA00022475"/>
    </source>
</evidence>
<protein>
    <submittedName>
        <fullName evidence="9">Putative ABC transport system permease protein</fullName>
    </submittedName>
</protein>
<feature type="transmembrane region" description="Helical" evidence="6">
    <location>
        <begin position="284"/>
        <end position="307"/>
    </location>
</feature>
<dbReference type="PANTHER" id="PTHR30572">
    <property type="entry name" value="MEMBRANE COMPONENT OF TRANSPORTER-RELATED"/>
    <property type="match status" value="1"/>
</dbReference>
<keyword evidence="3 6" id="KW-0812">Transmembrane</keyword>
<evidence type="ECO:0000256" key="1">
    <source>
        <dbReference type="ARBA" id="ARBA00004651"/>
    </source>
</evidence>
<comment type="subcellular location">
    <subcellularLocation>
        <location evidence="1">Cell membrane</location>
        <topology evidence="1">Multi-pass membrane protein</topology>
    </subcellularLocation>
</comment>
<evidence type="ECO:0000313" key="10">
    <source>
        <dbReference type="Proteomes" id="UP000190897"/>
    </source>
</evidence>
<evidence type="ECO:0000259" key="7">
    <source>
        <dbReference type="Pfam" id="PF02687"/>
    </source>
</evidence>
<dbReference type="AlphaFoldDB" id="A0A1T5CBE8"/>
<feature type="transmembrane region" description="Helical" evidence="6">
    <location>
        <begin position="680"/>
        <end position="704"/>
    </location>
</feature>
<proteinExistence type="predicted"/>
<dbReference type="InterPro" id="IPR050250">
    <property type="entry name" value="Macrolide_Exporter_MacB"/>
</dbReference>
<dbReference type="STRING" id="651661.SAMN05660293_01063"/>
<feature type="transmembrane region" description="Helical" evidence="6">
    <location>
        <begin position="767"/>
        <end position="789"/>
    </location>
</feature>
<dbReference type="Pfam" id="PF12704">
    <property type="entry name" value="MacB_PCD"/>
    <property type="match status" value="2"/>
</dbReference>
<dbReference type="Proteomes" id="UP000190897">
    <property type="component" value="Unassembled WGS sequence"/>
</dbReference>
<keyword evidence="4 6" id="KW-1133">Transmembrane helix</keyword>
<dbReference type="PROSITE" id="PS51257">
    <property type="entry name" value="PROKAR_LIPOPROTEIN"/>
    <property type="match status" value="1"/>
</dbReference>
<keyword evidence="5 6" id="KW-0472">Membrane</keyword>